<evidence type="ECO:0000313" key="2">
    <source>
        <dbReference type="Proteomes" id="UP000799640"/>
    </source>
</evidence>
<organism evidence="1 2">
    <name type="scientific">Trichodelitschia bisporula</name>
    <dbReference type="NCBI Taxonomy" id="703511"/>
    <lineage>
        <taxon>Eukaryota</taxon>
        <taxon>Fungi</taxon>
        <taxon>Dikarya</taxon>
        <taxon>Ascomycota</taxon>
        <taxon>Pezizomycotina</taxon>
        <taxon>Dothideomycetes</taxon>
        <taxon>Dothideomycetes incertae sedis</taxon>
        <taxon>Phaeotrichales</taxon>
        <taxon>Phaeotrichaceae</taxon>
        <taxon>Trichodelitschia</taxon>
    </lineage>
</organism>
<evidence type="ECO:0000313" key="1">
    <source>
        <dbReference type="EMBL" id="KAF2403398.1"/>
    </source>
</evidence>
<reference evidence="1" key="1">
    <citation type="journal article" date="2020" name="Stud. Mycol.">
        <title>101 Dothideomycetes genomes: a test case for predicting lifestyles and emergence of pathogens.</title>
        <authorList>
            <person name="Haridas S."/>
            <person name="Albert R."/>
            <person name="Binder M."/>
            <person name="Bloem J."/>
            <person name="Labutti K."/>
            <person name="Salamov A."/>
            <person name="Andreopoulos B."/>
            <person name="Baker S."/>
            <person name="Barry K."/>
            <person name="Bills G."/>
            <person name="Bluhm B."/>
            <person name="Cannon C."/>
            <person name="Castanera R."/>
            <person name="Culley D."/>
            <person name="Daum C."/>
            <person name="Ezra D."/>
            <person name="Gonzalez J."/>
            <person name="Henrissat B."/>
            <person name="Kuo A."/>
            <person name="Liang C."/>
            <person name="Lipzen A."/>
            <person name="Lutzoni F."/>
            <person name="Magnuson J."/>
            <person name="Mondo S."/>
            <person name="Nolan M."/>
            <person name="Ohm R."/>
            <person name="Pangilinan J."/>
            <person name="Park H.-J."/>
            <person name="Ramirez L."/>
            <person name="Alfaro M."/>
            <person name="Sun H."/>
            <person name="Tritt A."/>
            <person name="Yoshinaga Y."/>
            <person name="Zwiers L.-H."/>
            <person name="Turgeon B."/>
            <person name="Goodwin S."/>
            <person name="Spatafora J."/>
            <person name="Crous P."/>
            <person name="Grigoriev I."/>
        </authorList>
    </citation>
    <scope>NUCLEOTIDE SEQUENCE</scope>
    <source>
        <strain evidence="1">CBS 262.69</strain>
    </source>
</reference>
<keyword evidence="2" id="KW-1185">Reference proteome</keyword>
<name>A0A6G1I519_9PEZI</name>
<protein>
    <submittedName>
        <fullName evidence="1">Uncharacterized protein</fullName>
    </submittedName>
</protein>
<accession>A0A6G1I519</accession>
<dbReference type="EMBL" id="ML996689">
    <property type="protein sequence ID" value="KAF2403398.1"/>
    <property type="molecule type" value="Genomic_DNA"/>
</dbReference>
<dbReference type="AlphaFoldDB" id="A0A6G1I519"/>
<proteinExistence type="predicted"/>
<gene>
    <name evidence="1" type="ORF">EJ06DRAFT_527004</name>
</gene>
<sequence length="80" mass="8437">DDPCLLAPLQPPQVAATNSTYLLNQNSLYAPSVPHYAAKLPPKTMTATPASSRAYDASSVGGATWMNNWVCPPAKSSSMN</sequence>
<dbReference type="Proteomes" id="UP000799640">
    <property type="component" value="Unassembled WGS sequence"/>
</dbReference>
<feature type="non-terminal residue" evidence="1">
    <location>
        <position position="1"/>
    </location>
</feature>